<dbReference type="PANTHER" id="PTHR33445">
    <property type="entry name" value="ATP SYNTHASE SUBUNIT B', CHLOROPLASTIC"/>
    <property type="match status" value="1"/>
</dbReference>
<dbReference type="Proteomes" id="UP000177263">
    <property type="component" value="Unassembled WGS sequence"/>
</dbReference>
<comment type="subcellular location">
    <subcellularLocation>
        <location evidence="12">Cell membrane</location>
        <topology evidence="12">Single-pass membrane protein</topology>
    </subcellularLocation>
    <subcellularLocation>
        <location evidence="11">Endomembrane system</location>
        <topology evidence="11">Single-pass membrane protein</topology>
    </subcellularLocation>
</comment>
<evidence type="ECO:0000256" key="13">
    <source>
        <dbReference type="RuleBase" id="RU003848"/>
    </source>
</evidence>
<evidence type="ECO:0000313" key="15">
    <source>
        <dbReference type="Proteomes" id="UP000177263"/>
    </source>
</evidence>
<keyword evidence="8 12" id="KW-0472">Membrane</keyword>
<keyword evidence="7 12" id="KW-0406">Ion transport</keyword>
<dbReference type="GO" id="GO:0046933">
    <property type="term" value="F:proton-transporting ATP synthase activity, rotational mechanism"/>
    <property type="evidence" value="ECO:0007669"/>
    <property type="project" value="UniProtKB-UniRule"/>
</dbReference>
<comment type="function">
    <text evidence="10 12">F(1)F(0) ATP synthase produces ATP from ADP in the presence of a proton or sodium gradient. F-type ATPases consist of two structural domains, F(1) containing the extramembraneous catalytic core and F(0) containing the membrane proton channel, linked together by a central stalk and a peripheral stalk. During catalysis, ATP synthesis in the catalytic domain of F(1) is coupled via a rotary mechanism of the central stalk subunits to proton translocation.</text>
</comment>
<dbReference type="GO" id="GO:0005886">
    <property type="term" value="C:plasma membrane"/>
    <property type="evidence" value="ECO:0007669"/>
    <property type="project" value="UniProtKB-SubCell"/>
</dbReference>
<keyword evidence="9 12" id="KW-0066">ATP synthesis</keyword>
<evidence type="ECO:0000256" key="5">
    <source>
        <dbReference type="ARBA" id="ARBA00022781"/>
    </source>
</evidence>
<evidence type="ECO:0000256" key="7">
    <source>
        <dbReference type="ARBA" id="ARBA00023065"/>
    </source>
</evidence>
<name>A0A1F7YNP5_9BACT</name>
<comment type="similarity">
    <text evidence="1 12 13">Belongs to the ATPase B chain family.</text>
</comment>
<keyword evidence="2 12" id="KW-0813">Transport</keyword>
<dbReference type="InterPro" id="IPR002146">
    <property type="entry name" value="ATP_synth_b/b'su_bac/chlpt"/>
</dbReference>
<keyword evidence="4 12" id="KW-0812">Transmembrane</keyword>
<sequence>MEGLGINPVQLGAQLINVGVLLFVLHKFVYKPLNRLLDERKSEIEKGLKLSSEMTEKEAQLLTNAEKQDKNAAKERQKIISEATNEAKLSASKILDEARTKAKNITTDAQHQAKQYKLKLDKQSQDEVTKRATELANKALTQLLDKNTRAKLTQAQIKKIQGRKIGLVSR</sequence>
<evidence type="ECO:0000256" key="4">
    <source>
        <dbReference type="ARBA" id="ARBA00022692"/>
    </source>
</evidence>
<comment type="subunit">
    <text evidence="12">F-type ATPases have 2 components, F(1) - the catalytic core - and F(0) - the membrane proton channel. F(1) has five subunits: alpha(3), beta(3), gamma(1), delta(1), epsilon(1). F(0) has three main subunits: a(1), b(2) and c(10-14). The alpha and beta chains form an alternating ring which encloses part of the gamma chain. F(1) is attached to F(0) by a central stalk formed by the gamma and epsilon chains, while a peripheral stalk is formed by the delta and b chains.</text>
</comment>
<comment type="function">
    <text evidence="12">Component of the F(0) channel, it forms part of the peripheral stalk, linking F(1) to F(0).</text>
</comment>
<keyword evidence="12" id="KW-1003">Cell membrane</keyword>
<gene>
    <name evidence="12" type="primary">atpF</name>
    <name evidence="14" type="ORF">A2801_01110</name>
</gene>
<evidence type="ECO:0000256" key="6">
    <source>
        <dbReference type="ARBA" id="ARBA00022989"/>
    </source>
</evidence>
<dbReference type="CDD" id="cd06503">
    <property type="entry name" value="ATP-synt_Fo_b"/>
    <property type="match status" value="1"/>
</dbReference>
<dbReference type="GO" id="GO:0046961">
    <property type="term" value="F:proton-transporting ATPase activity, rotational mechanism"/>
    <property type="evidence" value="ECO:0007669"/>
    <property type="project" value="TreeGrafter"/>
</dbReference>
<evidence type="ECO:0000256" key="1">
    <source>
        <dbReference type="ARBA" id="ARBA00005513"/>
    </source>
</evidence>
<evidence type="ECO:0000256" key="9">
    <source>
        <dbReference type="ARBA" id="ARBA00023310"/>
    </source>
</evidence>
<keyword evidence="5 12" id="KW-0375">Hydrogen ion transport</keyword>
<dbReference type="InterPro" id="IPR050059">
    <property type="entry name" value="ATP_synthase_B_chain"/>
</dbReference>
<accession>A0A1F7YNP5</accession>
<proteinExistence type="inferred from homology"/>
<keyword evidence="6 12" id="KW-1133">Transmembrane helix</keyword>
<evidence type="ECO:0000256" key="11">
    <source>
        <dbReference type="ARBA" id="ARBA00037847"/>
    </source>
</evidence>
<evidence type="ECO:0000256" key="3">
    <source>
        <dbReference type="ARBA" id="ARBA00022547"/>
    </source>
</evidence>
<reference evidence="14 15" key="1">
    <citation type="journal article" date="2016" name="Nat. Commun.">
        <title>Thousands of microbial genomes shed light on interconnected biogeochemical processes in an aquifer system.</title>
        <authorList>
            <person name="Anantharaman K."/>
            <person name="Brown C.T."/>
            <person name="Hug L.A."/>
            <person name="Sharon I."/>
            <person name="Castelle C.J."/>
            <person name="Probst A.J."/>
            <person name="Thomas B.C."/>
            <person name="Singh A."/>
            <person name="Wilkins M.J."/>
            <person name="Karaoz U."/>
            <person name="Brodie E.L."/>
            <person name="Williams K.H."/>
            <person name="Hubbard S.S."/>
            <person name="Banfield J.F."/>
        </authorList>
    </citation>
    <scope>NUCLEOTIDE SEQUENCE [LARGE SCALE GENOMIC DNA]</scope>
</reference>
<evidence type="ECO:0000256" key="2">
    <source>
        <dbReference type="ARBA" id="ARBA00022448"/>
    </source>
</evidence>
<dbReference type="GO" id="GO:0012505">
    <property type="term" value="C:endomembrane system"/>
    <property type="evidence" value="ECO:0007669"/>
    <property type="project" value="UniProtKB-SubCell"/>
</dbReference>
<dbReference type="EMBL" id="MGGM01000022">
    <property type="protein sequence ID" value="OGM28946.1"/>
    <property type="molecule type" value="Genomic_DNA"/>
</dbReference>
<evidence type="ECO:0000256" key="8">
    <source>
        <dbReference type="ARBA" id="ARBA00023136"/>
    </source>
</evidence>
<keyword evidence="3 12" id="KW-0138">CF(0)</keyword>
<evidence type="ECO:0000256" key="12">
    <source>
        <dbReference type="HAMAP-Rule" id="MF_01398"/>
    </source>
</evidence>
<evidence type="ECO:0000256" key="10">
    <source>
        <dbReference type="ARBA" id="ARBA00025198"/>
    </source>
</evidence>
<evidence type="ECO:0000313" key="14">
    <source>
        <dbReference type="EMBL" id="OGM28946.1"/>
    </source>
</evidence>
<dbReference type="HAMAP" id="MF_01398">
    <property type="entry name" value="ATP_synth_b_bprime"/>
    <property type="match status" value="1"/>
</dbReference>
<dbReference type="AlphaFoldDB" id="A0A1F7YNP5"/>
<organism evidence="14 15">
    <name type="scientific">Candidatus Woesebacteria bacterium RIFCSPHIGHO2_01_FULL_41_10</name>
    <dbReference type="NCBI Taxonomy" id="1802500"/>
    <lineage>
        <taxon>Bacteria</taxon>
        <taxon>Candidatus Woeseibacteriota</taxon>
    </lineage>
</organism>
<dbReference type="PANTHER" id="PTHR33445:SF2">
    <property type="entry name" value="ATP SYNTHASE SUBUNIT B', CHLOROPLASTIC"/>
    <property type="match status" value="1"/>
</dbReference>
<dbReference type="STRING" id="1802500.A2801_01110"/>
<dbReference type="GO" id="GO:0045259">
    <property type="term" value="C:proton-transporting ATP synthase complex"/>
    <property type="evidence" value="ECO:0007669"/>
    <property type="project" value="UniProtKB-KW"/>
</dbReference>
<dbReference type="Pfam" id="PF00430">
    <property type="entry name" value="ATP-synt_B"/>
    <property type="match status" value="1"/>
</dbReference>
<comment type="caution">
    <text evidence="14">The sequence shown here is derived from an EMBL/GenBank/DDBJ whole genome shotgun (WGS) entry which is preliminary data.</text>
</comment>
<protein>
    <recommendedName>
        <fullName evidence="12">ATP synthase subunit b</fullName>
    </recommendedName>
    <alternativeName>
        <fullName evidence="12">ATP synthase F(0) sector subunit b</fullName>
    </alternativeName>
    <alternativeName>
        <fullName evidence="12">ATPase subunit I</fullName>
    </alternativeName>
    <alternativeName>
        <fullName evidence="12">F-type ATPase subunit b</fullName>
        <shortName evidence="12">F-ATPase subunit b</shortName>
    </alternativeName>
</protein>